<feature type="domain" description="Uncharacterized protein TP-0789" evidence="1">
    <location>
        <begin position="45"/>
        <end position="221"/>
    </location>
</feature>
<keyword evidence="3" id="KW-1185">Reference proteome</keyword>
<evidence type="ECO:0000313" key="3">
    <source>
        <dbReference type="Proteomes" id="UP000324159"/>
    </source>
</evidence>
<dbReference type="Proteomes" id="UP000324159">
    <property type="component" value="Unassembled WGS sequence"/>
</dbReference>
<dbReference type="EMBL" id="VNIB01000005">
    <property type="protein sequence ID" value="TYO98690.1"/>
    <property type="molecule type" value="Genomic_DNA"/>
</dbReference>
<comment type="caution">
    <text evidence="2">The sequence shown here is derived from an EMBL/GenBank/DDBJ whole genome shotgun (WGS) entry which is preliminary data.</text>
</comment>
<proteinExistence type="predicted"/>
<name>A0A5D3WKQ1_9BACT</name>
<keyword evidence="2" id="KW-0449">Lipoprotein</keyword>
<accession>A0A5D3WKQ1</accession>
<organism evidence="2 3">
    <name type="scientific">Geothermobacter ehrlichii</name>
    <dbReference type="NCBI Taxonomy" id="213224"/>
    <lineage>
        <taxon>Bacteria</taxon>
        <taxon>Pseudomonadati</taxon>
        <taxon>Thermodesulfobacteriota</taxon>
        <taxon>Desulfuromonadia</taxon>
        <taxon>Desulfuromonadales</taxon>
        <taxon>Geothermobacteraceae</taxon>
        <taxon>Geothermobacter</taxon>
    </lineage>
</organism>
<dbReference type="InterPro" id="IPR033399">
    <property type="entry name" value="TP_0789-like"/>
</dbReference>
<sequence length="223" mass="26324">MDMRQLIREVEDQYMGVSSEAIMVMQVRTAHWTRTTEMHAWSLGRDHFLVRILAPAKERDVATLKIGREVWNYLPKVDRTIRIPPSMMGGSWMGSHITNNDLVKAAHIDEDYDFRLLAEDAQTWTIEGLPKPNAAVIWGRIVYRVEKKRRVPVQIDYFDEEGVRVRSIGFDRVTKIGNRQIPLRMRVQPLDQPDEQTVLEYRKLRFDVDIDRTFFSRRQLRMP</sequence>
<evidence type="ECO:0000259" key="1">
    <source>
        <dbReference type="Pfam" id="PF17131"/>
    </source>
</evidence>
<evidence type="ECO:0000313" key="2">
    <source>
        <dbReference type="EMBL" id="TYO98690.1"/>
    </source>
</evidence>
<dbReference type="Gene3D" id="2.50.20.10">
    <property type="entry name" value="Lipoprotein localisation LolA/LolB/LppX"/>
    <property type="match status" value="1"/>
</dbReference>
<dbReference type="CDD" id="cd16329">
    <property type="entry name" value="LolA_like"/>
    <property type="match status" value="1"/>
</dbReference>
<dbReference type="AlphaFoldDB" id="A0A5D3WKQ1"/>
<reference evidence="2 3" key="1">
    <citation type="submission" date="2019-07" db="EMBL/GenBank/DDBJ databases">
        <title>Genomic Encyclopedia of Type Strains, Phase IV (KMG-IV): sequencing the most valuable type-strain genomes for metagenomic binning, comparative biology and taxonomic classification.</title>
        <authorList>
            <person name="Goeker M."/>
        </authorList>
    </citation>
    <scope>NUCLEOTIDE SEQUENCE [LARGE SCALE GENOMIC DNA]</scope>
    <source>
        <strain evidence="2 3">SS015</strain>
    </source>
</reference>
<dbReference type="Pfam" id="PF17131">
    <property type="entry name" value="LolA_like"/>
    <property type="match status" value="1"/>
</dbReference>
<protein>
    <submittedName>
        <fullName evidence="2">Outer membrane lipoprotein-sorting protein</fullName>
    </submittedName>
</protein>
<gene>
    <name evidence="2" type="ORF">EDC39_10552</name>
</gene>